<dbReference type="GO" id="GO:0051191">
    <property type="term" value="P:prosthetic group biosynthetic process"/>
    <property type="evidence" value="ECO:0007669"/>
    <property type="project" value="TreeGrafter"/>
</dbReference>
<dbReference type="Gene3D" id="1.10.4200.10">
    <property type="entry name" value="Triphosphoribosyl-dephospho-CoA protein"/>
    <property type="match status" value="2"/>
</dbReference>
<dbReference type="RefSeq" id="WP_179490306.1">
    <property type="nucleotide sequence ID" value="NZ_JACCCW010000002.1"/>
</dbReference>
<keyword evidence="5" id="KW-0067">ATP-binding</keyword>
<proteinExistence type="inferred from homology"/>
<dbReference type="AlphaFoldDB" id="A0A7Y9TT20"/>
<comment type="caution">
    <text evidence="6">The sequence shown here is derived from an EMBL/GenBank/DDBJ whole genome shotgun (WGS) entry which is preliminary data.</text>
</comment>
<dbReference type="EC" id="2.4.2.52" evidence="2"/>
<evidence type="ECO:0000256" key="4">
    <source>
        <dbReference type="ARBA" id="ARBA00022741"/>
    </source>
</evidence>
<dbReference type="InterPro" id="IPR002736">
    <property type="entry name" value="CitG"/>
</dbReference>
<dbReference type="EMBL" id="JACCCW010000002">
    <property type="protein sequence ID" value="NYF79558.1"/>
    <property type="molecule type" value="Genomic_DNA"/>
</dbReference>
<dbReference type="Proteomes" id="UP000589520">
    <property type="component" value="Unassembled WGS sequence"/>
</dbReference>
<dbReference type="Pfam" id="PF01874">
    <property type="entry name" value="CitG"/>
    <property type="match status" value="1"/>
</dbReference>
<evidence type="ECO:0000256" key="5">
    <source>
        <dbReference type="ARBA" id="ARBA00022840"/>
    </source>
</evidence>
<name>A0A7Y9TT20_9BACT</name>
<evidence type="ECO:0000313" key="6">
    <source>
        <dbReference type="EMBL" id="NYF79558.1"/>
    </source>
</evidence>
<dbReference type="GO" id="GO:0046917">
    <property type="term" value="F:triphosphoribosyl-dephospho-CoA synthase activity"/>
    <property type="evidence" value="ECO:0007669"/>
    <property type="project" value="UniProtKB-EC"/>
</dbReference>
<organism evidence="6 7">
    <name type="scientific">Granulicella arctica</name>
    <dbReference type="NCBI Taxonomy" id="940613"/>
    <lineage>
        <taxon>Bacteria</taxon>
        <taxon>Pseudomonadati</taxon>
        <taxon>Acidobacteriota</taxon>
        <taxon>Terriglobia</taxon>
        <taxon>Terriglobales</taxon>
        <taxon>Acidobacteriaceae</taxon>
        <taxon>Granulicella</taxon>
    </lineage>
</organism>
<accession>A0A7Y9TT20</accession>
<dbReference type="GO" id="GO:0005524">
    <property type="term" value="F:ATP binding"/>
    <property type="evidence" value="ECO:0007669"/>
    <property type="project" value="UniProtKB-KW"/>
</dbReference>
<sequence length="299" mass="31499">MHIESILIQPSLAFPAAAAARAPDRAHWLASCVTEALVTEAQLTPKPGLCDARASGAHIDLSLSLLVRSARDLQPFFQRMATEAEGRAVTVNLREQLGELGRQAEVSMLRATEGVNTHRGAIWALGLLVASAGICGSGASANRLCETAGRLANLPDRYAGAPPSNGTQAFKSYGATGARGEAMAAFPHVLRAALPCLRRTRALGGSETEAQLDALLVIMATLDDTCLLHRGGKPALLAAQDGARQVLRAGGTANRAGKLYLADLDRRLLRLWVSPGGSADLLAATLFVDRLTTLRRSEP</sequence>
<keyword evidence="6" id="KW-0328">Glycosyltransferase</keyword>
<keyword evidence="4" id="KW-0547">Nucleotide-binding</keyword>
<keyword evidence="3 6" id="KW-0808">Transferase</keyword>
<dbReference type="InterPro" id="IPR017555">
    <property type="entry name" value="TriPribosyl-deP-CoA_syn"/>
</dbReference>
<evidence type="ECO:0000313" key="7">
    <source>
        <dbReference type="Proteomes" id="UP000589520"/>
    </source>
</evidence>
<gene>
    <name evidence="6" type="ORF">HDF17_001878</name>
</gene>
<dbReference type="PANTHER" id="PTHR30201">
    <property type="entry name" value="TRIPHOSPHORIBOSYL-DEPHOSPHO-COA SYNTHASE"/>
    <property type="match status" value="1"/>
</dbReference>
<dbReference type="GO" id="GO:0016757">
    <property type="term" value="F:glycosyltransferase activity"/>
    <property type="evidence" value="ECO:0007669"/>
    <property type="project" value="UniProtKB-KW"/>
</dbReference>
<evidence type="ECO:0000256" key="1">
    <source>
        <dbReference type="ARBA" id="ARBA00001210"/>
    </source>
</evidence>
<comment type="catalytic activity">
    <reaction evidence="1">
        <text>3'-dephospho-CoA + ATP = 2'-(5''-triphospho-alpha-D-ribosyl)-3'-dephospho-CoA + adenine</text>
        <dbReference type="Rhea" id="RHEA:15117"/>
        <dbReference type="ChEBI" id="CHEBI:16708"/>
        <dbReference type="ChEBI" id="CHEBI:30616"/>
        <dbReference type="ChEBI" id="CHEBI:57328"/>
        <dbReference type="ChEBI" id="CHEBI:61378"/>
        <dbReference type="EC" id="2.4.2.52"/>
    </reaction>
</comment>
<evidence type="ECO:0000256" key="3">
    <source>
        <dbReference type="ARBA" id="ARBA00022679"/>
    </source>
</evidence>
<keyword evidence="7" id="KW-1185">Reference proteome</keyword>
<dbReference type="NCBIfam" id="NF002315">
    <property type="entry name" value="PRK01237.1"/>
    <property type="match status" value="1"/>
</dbReference>
<dbReference type="PANTHER" id="PTHR30201:SF2">
    <property type="entry name" value="2-(5''-TRIPHOSPHORIBOSYL)-3'-DEPHOSPHOCOENZYME-A SYNTHASE"/>
    <property type="match status" value="1"/>
</dbReference>
<protein>
    <recommendedName>
        <fullName evidence="2">triphosphoribosyl-dephospho-CoA synthase</fullName>
        <ecNumber evidence="2">2.4.2.52</ecNumber>
    </recommendedName>
</protein>
<dbReference type="HAMAP" id="MF_01883">
    <property type="entry name" value="MdcB"/>
    <property type="match status" value="1"/>
</dbReference>
<dbReference type="NCBIfam" id="TIGR03132">
    <property type="entry name" value="malonate_mdcB"/>
    <property type="match status" value="1"/>
</dbReference>
<reference evidence="6 7" key="1">
    <citation type="submission" date="2020-07" db="EMBL/GenBank/DDBJ databases">
        <title>Genomic Encyclopedia of Type Strains, Phase IV (KMG-V): Genome sequencing to study the core and pangenomes of soil and plant-associated prokaryotes.</title>
        <authorList>
            <person name="Whitman W."/>
        </authorList>
    </citation>
    <scope>NUCLEOTIDE SEQUENCE [LARGE SCALE GENOMIC DNA]</scope>
    <source>
        <strain evidence="6 7">X4EP2</strain>
    </source>
</reference>
<evidence type="ECO:0000256" key="2">
    <source>
        <dbReference type="ARBA" id="ARBA00012074"/>
    </source>
</evidence>